<evidence type="ECO:0000313" key="3">
    <source>
        <dbReference type="EMBL" id="CAL1701699.1"/>
    </source>
</evidence>
<dbReference type="InterPro" id="IPR013087">
    <property type="entry name" value="Znf_C2H2_type"/>
</dbReference>
<gene>
    <name evidence="3" type="ORF">GFSPODELE1_LOCUS3713</name>
</gene>
<dbReference type="Proteomes" id="UP001497453">
    <property type="component" value="Chromosome 2"/>
</dbReference>
<reference evidence="4" key="1">
    <citation type="submission" date="2024-04" db="EMBL/GenBank/DDBJ databases">
        <authorList>
            <person name="Shaw F."/>
            <person name="Minotto A."/>
        </authorList>
    </citation>
    <scope>NUCLEOTIDE SEQUENCE [LARGE SCALE GENOMIC DNA]</scope>
</reference>
<evidence type="ECO:0000313" key="4">
    <source>
        <dbReference type="Proteomes" id="UP001497453"/>
    </source>
</evidence>
<proteinExistence type="predicted"/>
<keyword evidence="4" id="KW-1185">Reference proteome</keyword>
<evidence type="ECO:0000256" key="1">
    <source>
        <dbReference type="SAM" id="MobiDB-lite"/>
    </source>
</evidence>
<accession>A0ABP1D449</accession>
<feature type="domain" description="C2H2-type" evidence="2">
    <location>
        <begin position="75"/>
        <end position="96"/>
    </location>
</feature>
<organism evidence="3 4">
    <name type="scientific">Somion occarium</name>
    <dbReference type="NCBI Taxonomy" id="3059160"/>
    <lineage>
        <taxon>Eukaryota</taxon>
        <taxon>Fungi</taxon>
        <taxon>Dikarya</taxon>
        <taxon>Basidiomycota</taxon>
        <taxon>Agaricomycotina</taxon>
        <taxon>Agaricomycetes</taxon>
        <taxon>Polyporales</taxon>
        <taxon>Cerrenaceae</taxon>
        <taxon>Somion</taxon>
    </lineage>
</organism>
<protein>
    <recommendedName>
        <fullName evidence="2">C2H2-type domain-containing protein</fullName>
    </recommendedName>
</protein>
<dbReference type="EMBL" id="OZ037945">
    <property type="protein sequence ID" value="CAL1701699.1"/>
    <property type="molecule type" value="Genomic_DNA"/>
</dbReference>
<feature type="region of interest" description="Disordered" evidence="1">
    <location>
        <begin position="119"/>
        <end position="143"/>
    </location>
</feature>
<name>A0ABP1D449_9APHY</name>
<evidence type="ECO:0000259" key="2">
    <source>
        <dbReference type="PROSITE" id="PS00028"/>
    </source>
</evidence>
<dbReference type="PROSITE" id="PS00028">
    <property type="entry name" value="ZINC_FINGER_C2H2_1"/>
    <property type="match status" value="1"/>
</dbReference>
<sequence>MPYTNRDGRRVNLQSKRRKLVAQHSQNVTSYNDLHTTALGHLQSRPIACCSCHRSSLQTSTTYIFCPSRCEQYTCLVCSRTCEGWSSSSEHLEPLHSQRSDATTVPTRLPLSLTAVNGAEQTSAIPKPSRRRPRDDDHDNLASGDISPTSCTLPGCGRKLCRNCCVEDVVTHLSICHNCYSHVKFIVEEGPSKLPMEEDILE</sequence>